<accession>A0A6J6I9Y5</accession>
<dbReference type="PANTHER" id="PTHR30589">
    <property type="entry name" value="PROLIPOPROTEIN DIACYLGLYCERYL TRANSFERASE"/>
    <property type="match status" value="1"/>
</dbReference>
<evidence type="ECO:0000256" key="5">
    <source>
        <dbReference type="ARBA" id="ARBA00023136"/>
    </source>
</evidence>
<dbReference type="PROSITE" id="PS01311">
    <property type="entry name" value="LGT"/>
    <property type="match status" value="1"/>
</dbReference>
<dbReference type="GO" id="GO:0042158">
    <property type="term" value="P:lipoprotein biosynthetic process"/>
    <property type="evidence" value="ECO:0007669"/>
    <property type="project" value="InterPro"/>
</dbReference>
<feature type="transmembrane region" description="Helical" evidence="7">
    <location>
        <begin position="54"/>
        <end position="75"/>
    </location>
</feature>
<gene>
    <name evidence="8" type="ORF">UFOPK2032_00021</name>
</gene>
<feature type="transmembrane region" description="Helical" evidence="7">
    <location>
        <begin position="217"/>
        <end position="235"/>
    </location>
</feature>
<proteinExistence type="inferred from homology"/>
<feature type="transmembrane region" description="Helical" evidence="7">
    <location>
        <begin position="188"/>
        <end position="205"/>
    </location>
</feature>
<dbReference type="EMBL" id="CAEZVM010000001">
    <property type="protein sequence ID" value="CAB4623361.1"/>
    <property type="molecule type" value="Genomic_DNA"/>
</dbReference>
<keyword evidence="2" id="KW-0808">Transferase</keyword>
<keyword evidence="3 7" id="KW-0812">Transmembrane</keyword>
<feature type="transmembrane region" description="Helical" evidence="7">
    <location>
        <begin position="129"/>
        <end position="147"/>
    </location>
</feature>
<evidence type="ECO:0000256" key="3">
    <source>
        <dbReference type="ARBA" id="ARBA00022692"/>
    </source>
</evidence>
<sequence length="318" mass="34636">MSVLRIFSSIPSPDISYIELGPLRIHFYALFILTGIVFALLLTESRLRARGGEAGIALDISLWAIPFGIVGGRFFHVITHPNDYFLSGADLLAVFRIWEGGLAIYGALAFGALGAFIGARQAGIRFTSYLDAVAPGVLLAQAIGRWGNYFNNELFGTPTDLSWGLQIPSSNPAYPAGLPEGVLFHPTFLYESIWSLAGVALLLAADGKFKLRWGKMFGLYFVYYSLGRIWVEAIRIDPSEVLLGLRINIWSALAGIAVGVLIMVVQSRRHPGIETSVYRAGREPAISENTSIPESLSLEDKNNPDDATDAEGKVVSKK</sequence>
<dbReference type="GO" id="GO:0005886">
    <property type="term" value="C:plasma membrane"/>
    <property type="evidence" value="ECO:0007669"/>
    <property type="project" value="InterPro"/>
</dbReference>
<dbReference type="Pfam" id="PF01790">
    <property type="entry name" value="LGT"/>
    <property type="match status" value="1"/>
</dbReference>
<keyword evidence="1" id="KW-1003">Cell membrane</keyword>
<name>A0A6J6I9Y5_9ZZZZ</name>
<keyword evidence="5 7" id="KW-0472">Membrane</keyword>
<dbReference type="GO" id="GO:0008961">
    <property type="term" value="F:phosphatidylglycerol-prolipoprotein diacylglyceryl transferase activity"/>
    <property type="evidence" value="ECO:0007669"/>
    <property type="project" value="InterPro"/>
</dbReference>
<feature type="region of interest" description="Disordered" evidence="6">
    <location>
        <begin position="284"/>
        <end position="318"/>
    </location>
</feature>
<organism evidence="8">
    <name type="scientific">freshwater metagenome</name>
    <dbReference type="NCBI Taxonomy" id="449393"/>
    <lineage>
        <taxon>unclassified sequences</taxon>
        <taxon>metagenomes</taxon>
        <taxon>ecological metagenomes</taxon>
    </lineage>
</organism>
<feature type="transmembrane region" description="Helical" evidence="7">
    <location>
        <begin position="25"/>
        <end position="42"/>
    </location>
</feature>
<dbReference type="NCBIfam" id="TIGR00544">
    <property type="entry name" value="lgt"/>
    <property type="match status" value="1"/>
</dbReference>
<evidence type="ECO:0000256" key="6">
    <source>
        <dbReference type="SAM" id="MobiDB-lite"/>
    </source>
</evidence>
<feature type="transmembrane region" description="Helical" evidence="7">
    <location>
        <begin position="95"/>
        <end position="117"/>
    </location>
</feature>
<evidence type="ECO:0000313" key="8">
    <source>
        <dbReference type="EMBL" id="CAB4623361.1"/>
    </source>
</evidence>
<evidence type="ECO:0000256" key="7">
    <source>
        <dbReference type="SAM" id="Phobius"/>
    </source>
</evidence>
<dbReference type="InterPro" id="IPR001640">
    <property type="entry name" value="Lgt"/>
</dbReference>
<keyword evidence="4 7" id="KW-1133">Transmembrane helix</keyword>
<protein>
    <submittedName>
        <fullName evidence="8">Unannotated protein</fullName>
    </submittedName>
</protein>
<dbReference type="HAMAP" id="MF_01147">
    <property type="entry name" value="Lgt"/>
    <property type="match status" value="1"/>
</dbReference>
<feature type="transmembrane region" description="Helical" evidence="7">
    <location>
        <begin position="247"/>
        <end position="265"/>
    </location>
</feature>
<dbReference type="PANTHER" id="PTHR30589:SF0">
    <property type="entry name" value="PHOSPHATIDYLGLYCEROL--PROLIPOPROTEIN DIACYLGLYCERYL TRANSFERASE"/>
    <property type="match status" value="1"/>
</dbReference>
<evidence type="ECO:0000256" key="1">
    <source>
        <dbReference type="ARBA" id="ARBA00022475"/>
    </source>
</evidence>
<evidence type="ECO:0000256" key="2">
    <source>
        <dbReference type="ARBA" id="ARBA00022679"/>
    </source>
</evidence>
<dbReference type="AlphaFoldDB" id="A0A6J6I9Y5"/>
<evidence type="ECO:0000256" key="4">
    <source>
        <dbReference type="ARBA" id="ARBA00022989"/>
    </source>
</evidence>
<reference evidence="8" key="1">
    <citation type="submission" date="2020-05" db="EMBL/GenBank/DDBJ databases">
        <authorList>
            <person name="Chiriac C."/>
            <person name="Salcher M."/>
            <person name="Ghai R."/>
            <person name="Kavagutti S V."/>
        </authorList>
    </citation>
    <scope>NUCLEOTIDE SEQUENCE</scope>
</reference>
<feature type="compositionally biased region" description="Basic and acidic residues" evidence="6">
    <location>
        <begin position="298"/>
        <end position="318"/>
    </location>
</feature>